<reference evidence="1" key="1">
    <citation type="submission" date="2016-05" db="EMBL/GenBank/DDBJ databases">
        <authorList>
            <person name="Lavstsen T."/>
            <person name="Jespersen J.S."/>
        </authorList>
    </citation>
    <scope>NUCLEOTIDE SEQUENCE</scope>
    <source>
        <tissue evidence="1">Brain</tissue>
    </source>
</reference>
<name>A0A1A8CMZ6_NOTKA</name>
<dbReference type="AlphaFoldDB" id="A0A1A8CMZ6"/>
<organism evidence="1">
    <name type="scientific">Nothobranchius kadleci</name>
    <name type="common">African annual killifish</name>
    <dbReference type="NCBI Taxonomy" id="1051664"/>
    <lineage>
        <taxon>Eukaryota</taxon>
        <taxon>Metazoa</taxon>
        <taxon>Chordata</taxon>
        <taxon>Craniata</taxon>
        <taxon>Vertebrata</taxon>
        <taxon>Euteleostomi</taxon>
        <taxon>Actinopterygii</taxon>
        <taxon>Neopterygii</taxon>
        <taxon>Teleostei</taxon>
        <taxon>Neoteleostei</taxon>
        <taxon>Acanthomorphata</taxon>
        <taxon>Ovalentaria</taxon>
        <taxon>Atherinomorphae</taxon>
        <taxon>Cyprinodontiformes</taxon>
        <taxon>Nothobranchiidae</taxon>
        <taxon>Nothobranchius</taxon>
    </lineage>
</organism>
<accession>A0A1A8CMZ6</accession>
<feature type="non-terminal residue" evidence="1">
    <location>
        <position position="1"/>
    </location>
</feature>
<protein>
    <submittedName>
        <fullName evidence="1">Complement component 8, beta polypeptide</fullName>
    </submittedName>
</protein>
<sequence>RLQQRCATPWIFSYLFCKSTSFHFSTSPTGTSISASVKLCFLDLRSPSSLAEHCNSRLMYMHEIHKALCIDYLWQ</sequence>
<feature type="non-terminal residue" evidence="1">
    <location>
        <position position="75"/>
    </location>
</feature>
<evidence type="ECO:0000313" key="1">
    <source>
        <dbReference type="EMBL" id="SBP81157.1"/>
    </source>
</evidence>
<proteinExistence type="predicted"/>
<gene>
    <name evidence="1" type="primary">C8B</name>
</gene>
<reference evidence="1" key="2">
    <citation type="submission" date="2016-06" db="EMBL/GenBank/DDBJ databases">
        <title>The genome of a short-lived fish provides insights into sex chromosome evolution and the genetic control of aging.</title>
        <authorList>
            <person name="Reichwald K."/>
            <person name="Felder M."/>
            <person name="Petzold A."/>
            <person name="Koch P."/>
            <person name="Groth M."/>
            <person name="Platzer M."/>
        </authorList>
    </citation>
    <scope>NUCLEOTIDE SEQUENCE</scope>
    <source>
        <tissue evidence="1">Brain</tissue>
    </source>
</reference>
<dbReference type="EMBL" id="HADZ01017216">
    <property type="protein sequence ID" value="SBP81157.1"/>
    <property type="molecule type" value="Transcribed_RNA"/>
</dbReference>